<proteinExistence type="predicted"/>
<gene>
    <name evidence="1" type="ORF">GRX03_09970</name>
</gene>
<dbReference type="InterPro" id="IPR048925">
    <property type="entry name" value="RdfA"/>
</dbReference>
<sequence length="197" mass="21929">MDESGCTCKVGRVAADRNLAVDGELVERWTGEDRQSTRDLAEWFNKRVLRAALTEAGVPTKDGDIRAYHRLLTDDDVTSGDRIEARRELQREGVDTDTLDEQFVSHQTVYTHLTDCLDASLSTPTNEERIDDATTTVGRLQSRTEAVTSDTIERLAEHGALDIGAAEVFVTVQVACQECNRQYAVRELLDRGGCHCQ</sequence>
<dbReference type="OrthoDB" id="304916at2157"/>
<accession>A0A6B0T1S0</accession>
<organism evidence="1 2">
    <name type="scientific">Halovenus carboxidivorans</name>
    <dbReference type="NCBI Taxonomy" id="2692199"/>
    <lineage>
        <taxon>Archaea</taxon>
        <taxon>Methanobacteriati</taxon>
        <taxon>Methanobacteriota</taxon>
        <taxon>Stenosarchaea group</taxon>
        <taxon>Halobacteria</taxon>
        <taxon>Halobacteriales</taxon>
        <taxon>Haloarculaceae</taxon>
        <taxon>Halovenus</taxon>
    </lineage>
</organism>
<protein>
    <submittedName>
        <fullName evidence="1">Uncharacterized protein</fullName>
    </submittedName>
</protein>
<dbReference type="Proteomes" id="UP000466535">
    <property type="component" value="Unassembled WGS sequence"/>
</dbReference>
<reference evidence="1 2" key="1">
    <citation type="submission" date="2019-12" db="EMBL/GenBank/DDBJ databases">
        <title>Isolation and characterization of three novel carbon monoxide-oxidizing members of Halobacteria from salione crusts and soils.</title>
        <authorList>
            <person name="Myers M.R."/>
            <person name="King G.M."/>
        </authorList>
    </citation>
    <scope>NUCLEOTIDE SEQUENCE [LARGE SCALE GENOMIC DNA]</scope>
    <source>
        <strain evidence="1 2">WSH3</strain>
    </source>
</reference>
<evidence type="ECO:0000313" key="1">
    <source>
        <dbReference type="EMBL" id="MXR51925.1"/>
    </source>
</evidence>
<dbReference type="AlphaFoldDB" id="A0A6B0T1S0"/>
<dbReference type="Pfam" id="PF21811">
    <property type="entry name" value="RdfA"/>
    <property type="match status" value="1"/>
</dbReference>
<comment type="caution">
    <text evidence="1">The sequence shown here is derived from an EMBL/GenBank/DDBJ whole genome shotgun (WGS) entry which is preliminary data.</text>
</comment>
<keyword evidence="2" id="KW-1185">Reference proteome</keyword>
<name>A0A6B0T1S0_9EURY</name>
<dbReference type="EMBL" id="WUUT01000003">
    <property type="protein sequence ID" value="MXR51925.1"/>
    <property type="molecule type" value="Genomic_DNA"/>
</dbReference>
<evidence type="ECO:0000313" key="2">
    <source>
        <dbReference type="Proteomes" id="UP000466535"/>
    </source>
</evidence>
<dbReference type="RefSeq" id="WP_159764047.1">
    <property type="nucleotide sequence ID" value="NZ_WUUT01000003.1"/>
</dbReference>